<dbReference type="RefSeq" id="WP_305170534.1">
    <property type="nucleotide sequence ID" value="NZ_JAUUUU010000003.1"/>
</dbReference>
<dbReference type="GO" id="GO:0009244">
    <property type="term" value="P:lipopolysaccharide core region biosynthetic process"/>
    <property type="evidence" value="ECO:0007669"/>
    <property type="project" value="UniProtKB-UniRule"/>
</dbReference>
<dbReference type="PIRSF" id="PIRSF037318">
    <property type="entry name" value="RfaP"/>
    <property type="match status" value="1"/>
</dbReference>
<keyword evidence="4" id="KW-1185">Reference proteome</keyword>
<name>A0AAW8B4V7_9GAMM</name>
<accession>A0AAW8B4V7</accession>
<dbReference type="GO" id="GO:0005524">
    <property type="term" value="F:ATP binding"/>
    <property type="evidence" value="ECO:0007669"/>
    <property type="project" value="UniProtKB-UniRule"/>
</dbReference>
<keyword evidence="1" id="KW-0547">Nucleotide-binding</keyword>
<keyword evidence="1" id="KW-0067">ATP-binding</keyword>
<dbReference type="Gene3D" id="1.10.510.10">
    <property type="entry name" value="Transferase(Phosphotransferase) domain 1"/>
    <property type="match status" value="1"/>
</dbReference>
<comment type="function">
    <text evidence="1">Kinase involved in the biosynthesis of the core oligosaccharide region of lipopolysaccharide (LPS). Catalyzes the phosphorylation of heptose I (HepI), the first heptose added to the Kdo2-lipid A module.</text>
</comment>
<evidence type="ECO:0000256" key="2">
    <source>
        <dbReference type="PIRSR" id="PIRSR037318-50"/>
    </source>
</evidence>
<reference evidence="3" key="2">
    <citation type="submission" date="2023-08" db="EMBL/GenBank/DDBJ databases">
        <authorList>
            <person name="Luo J."/>
        </authorList>
    </citation>
    <scope>NUCLEOTIDE SEQUENCE</scope>
    <source>
        <strain evidence="3">DSM 25064</strain>
    </source>
</reference>
<dbReference type="AlphaFoldDB" id="A0AAW8B4V7"/>
<proteinExistence type="inferred from homology"/>
<dbReference type="InterPro" id="IPR017172">
    <property type="entry name" value="Lsacc_core_hep_kinase_RfaP"/>
</dbReference>
<keyword evidence="1 3" id="KW-0418">Kinase</keyword>
<dbReference type="SUPFAM" id="SSF56112">
    <property type="entry name" value="Protein kinase-like (PK-like)"/>
    <property type="match status" value="1"/>
</dbReference>
<protein>
    <recommendedName>
        <fullName evidence="1">Lipopolysaccharide core heptose(I) kinase</fullName>
        <ecNumber evidence="1">2.7.1.-</ecNumber>
    </recommendedName>
</protein>
<dbReference type="EC" id="2.7.1.-" evidence="1"/>
<dbReference type="NCBIfam" id="NF011703">
    <property type="entry name" value="PRK15123.1"/>
    <property type="match status" value="1"/>
</dbReference>
<reference evidence="3" key="1">
    <citation type="journal article" date="2010" name="Int. J. Syst. Evol. Microbiol.">
        <title>Porticoccus litoralis gen. nov., sp. nov., a gammaproteobacterium isolated from the Yellow Sea.</title>
        <authorList>
            <person name="Oh H.M."/>
            <person name="Kim H."/>
            <person name="Kim K.M."/>
            <person name="Min G.S."/>
            <person name="Cho J.C."/>
        </authorList>
    </citation>
    <scope>NUCLEOTIDE SEQUENCE</scope>
    <source>
        <strain evidence="3">DSM 25064</strain>
    </source>
</reference>
<comment type="similarity">
    <text evidence="1">Belongs to the protein kinase superfamily. KdkA/rfaP family.</text>
</comment>
<dbReference type="GO" id="GO:0016301">
    <property type="term" value="F:kinase activity"/>
    <property type="evidence" value="ECO:0007669"/>
    <property type="project" value="UniProtKB-UniRule"/>
</dbReference>
<feature type="active site" evidence="2">
    <location>
        <position position="163"/>
    </location>
</feature>
<evidence type="ECO:0000313" key="3">
    <source>
        <dbReference type="EMBL" id="MDP1520943.1"/>
    </source>
</evidence>
<dbReference type="Proteomes" id="UP001178354">
    <property type="component" value="Unassembled WGS sequence"/>
</dbReference>
<dbReference type="Pfam" id="PF06293">
    <property type="entry name" value="Kdo"/>
    <property type="match status" value="1"/>
</dbReference>
<organism evidence="3 4">
    <name type="scientific">Porticoccus litoralis</name>
    <dbReference type="NCBI Taxonomy" id="434086"/>
    <lineage>
        <taxon>Bacteria</taxon>
        <taxon>Pseudomonadati</taxon>
        <taxon>Pseudomonadota</taxon>
        <taxon>Gammaproteobacteria</taxon>
        <taxon>Cellvibrionales</taxon>
        <taxon>Porticoccaceae</taxon>
        <taxon>Porticoccus</taxon>
    </lineage>
</organism>
<evidence type="ECO:0000313" key="4">
    <source>
        <dbReference type="Proteomes" id="UP001178354"/>
    </source>
</evidence>
<comment type="caution">
    <text evidence="3">The sequence shown here is derived from an EMBL/GenBank/DDBJ whole genome shotgun (WGS) entry which is preliminary data.</text>
</comment>
<evidence type="ECO:0000256" key="1">
    <source>
        <dbReference type="PIRNR" id="PIRNR037318"/>
    </source>
</evidence>
<dbReference type="InterPro" id="IPR011009">
    <property type="entry name" value="Kinase-like_dom_sf"/>
</dbReference>
<keyword evidence="1 3" id="KW-0808">Transferase</keyword>
<gene>
    <name evidence="3" type="primary">rfaP</name>
    <name evidence="3" type="ORF">Q8A57_08185</name>
</gene>
<dbReference type="EMBL" id="JAUUUU010000003">
    <property type="protein sequence ID" value="MDP1520943.1"/>
    <property type="molecule type" value="Genomic_DNA"/>
</dbReference>
<comment type="pathway">
    <text evidence="1">Bacterial outer membrane biogenesis; LPS core biosynthesis.</text>
</comment>
<keyword evidence="1" id="KW-0448">Lipopolysaccharide biosynthesis</keyword>
<sequence>MKLFLAEPFATKWADRDPFAEAFAISGETYRDMGDRRTSRFECDGRAFFIKTHAGVGVGEILKNLLYLRVPVLGAENEYRAIARLKSLGVDTMTAVAFGRRGSNPASEQSFLITEALEPTEPLDEYCNPQVLREMGVAERRALVKRVARIARSLHDHGVNHRDFYLCHFLLDTSPDYAGVAVSKRPIYVIDLHRVQIRRRTPRRWRHKDLAALYYSARRVGFDERDVWCFLRAYKQQSLSQVLAEGGSFYRSVKREADHLHSKGIRKGYHE</sequence>